<gene>
    <name evidence="3 5" type="ORF">CBG00253</name>
    <name evidence="3" type="ORF">CBG_00253</name>
</gene>
<dbReference type="GeneID" id="8587326"/>
<name>A8WMK1_CAEBR</name>
<dbReference type="HOGENOM" id="CLU_112166_0_0_1"/>
<evidence type="ECO:0000313" key="5">
    <source>
        <dbReference type="WormBase" id="CBG00253a"/>
    </source>
</evidence>
<keyword evidence="4" id="KW-1185">Reference proteome</keyword>
<evidence type="ECO:0000313" key="4">
    <source>
        <dbReference type="Proteomes" id="UP000008549"/>
    </source>
</evidence>
<dbReference type="EMBL" id="HE601409">
    <property type="protein sequence ID" value="CAP21706.1"/>
    <property type="molecule type" value="Genomic_DNA"/>
</dbReference>
<dbReference type="WormBase" id="CBG00253a">
    <property type="protein sequence ID" value="CBP00053"/>
    <property type="gene ID" value="WBGene00023681"/>
</dbReference>
<feature type="compositionally biased region" description="Basic and acidic residues" evidence="1">
    <location>
        <begin position="193"/>
        <end position="207"/>
    </location>
</feature>
<organism evidence="3 4">
    <name type="scientific">Caenorhabditis briggsae</name>
    <dbReference type="NCBI Taxonomy" id="6238"/>
    <lineage>
        <taxon>Eukaryota</taxon>
        <taxon>Metazoa</taxon>
        <taxon>Ecdysozoa</taxon>
        <taxon>Nematoda</taxon>
        <taxon>Chromadorea</taxon>
        <taxon>Rhabditida</taxon>
        <taxon>Rhabditina</taxon>
        <taxon>Rhabditomorpha</taxon>
        <taxon>Rhabditoidea</taxon>
        <taxon>Rhabditidae</taxon>
        <taxon>Peloderinae</taxon>
        <taxon>Caenorhabditis</taxon>
    </lineage>
</organism>
<dbReference type="RefSeq" id="XP_002645327.1">
    <property type="nucleotide sequence ID" value="XM_002645281.1"/>
</dbReference>
<dbReference type="eggNOG" id="ENOG502TFK5">
    <property type="taxonomic scope" value="Eukaryota"/>
</dbReference>
<keyword evidence="2" id="KW-0472">Membrane</keyword>
<dbReference type="OMA" id="RACSAQH"/>
<reference evidence="3 4" key="1">
    <citation type="journal article" date="2003" name="PLoS Biol.">
        <title>The genome sequence of Caenorhabditis briggsae: a platform for comparative genomics.</title>
        <authorList>
            <person name="Stein L.D."/>
            <person name="Bao Z."/>
            <person name="Blasiar D."/>
            <person name="Blumenthal T."/>
            <person name="Brent M.R."/>
            <person name="Chen N."/>
            <person name="Chinwalla A."/>
            <person name="Clarke L."/>
            <person name="Clee C."/>
            <person name="Coghlan A."/>
            <person name="Coulson A."/>
            <person name="D'Eustachio P."/>
            <person name="Fitch D.H."/>
            <person name="Fulton L.A."/>
            <person name="Fulton R.E."/>
            <person name="Griffiths-Jones S."/>
            <person name="Harris T.W."/>
            <person name="Hillier L.W."/>
            <person name="Kamath R."/>
            <person name="Kuwabara P.E."/>
            <person name="Mardis E.R."/>
            <person name="Marra M.A."/>
            <person name="Miner T.L."/>
            <person name="Minx P."/>
            <person name="Mullikin J.C."/>
            <person name="Plumb R.W."/>
            <person name="Rogers J."/>
            <person name="Schein J.E."/>
            <person name="Sohrmann M."/>
            <person name="Spieth J."/>
            <person name="Stajich J.E."/>
            <person name="Wei C."/>
            <person name="Willey D."/>
            <person name="Wilson R.K."/>
            <person name="Durbin R."/>
            <person name="Waterston R.H."/>
        </authorList>
    </citation>
    <scope>NUCLEOTIDE SEQUENCE [LARGE SCALE GENOMIC DNA]</scope>
    <source>
        <strain evidence="3 4">AF16</strain>
    </source>
</reference>
<sequence>MEIALQGDSKGILYEGYTKAFRQCIFEEGDVEGKNERYEFRCDYDLECCGRTCCIPTPATIPLWLMILCIILAILALLLFLACLAYYLAKWWRSRPKKEKFVPSPMQETTCMLPKPVQITQRSEDEISRACSAQHLEPAPLSPQRAHNAFYRPFVADDVDDRDMPAPLRGSISYHSVNELTHSQFGTIKTIEKPKDRSSERMYKRPGFDNVPSY</sequence>
<evidence type="ECO:0000313" key="3">
    <source>
        <dbReference type="EMBL" id="CAP21706.1"/>
    </source>
</evidence>
<feature type="region of interest" description="Disordered" evidence="1">
    <location>
        <begin position="193"/>
        <end position="214"/>
    </location>
</feature>
<dbReference type="STRING" id="6238.A8WMK1"/>
<keyword evidence="2" id="KW-1133">Transmembrane helix</keyword>
<evidence type="ECO:0000256" key="1">
    <source>
        <dbReference type="SAM" id="MobiDB-lite"/>
    </source>
</evidence>
<feature type="transmembrane region" description="Helical" evidence="2">
    <location>
        <begin position="63"/>
        <end position="89"/>
    </location>
</feature>
<keyword evidence="2" id="KW-0812">Transmembrane</keyword>
<evidence type="ECO:0000256" key="2">
    <source>
        <dbReference type="SAM" id="Phobius"/>
    </source>
</evidence>
<dbReference type="KEGG" id="cbr:CBG_00253"/>
<reference evidence="3 4" key="2">
    <citation type="journal article" date="2011" name="PLoS Genet.">
        <title>Caenorhabditis briggsae recombinant inbred line genotypes reveal inter-strain incompatibility and the evolution of recombination.</title>
        <authorList>
            <person name="Ross J.A."/>
            <person name="Koboldt D.C."/>
            <person name="Staisch J.E."/>
            <person name="Chamberlin H.M."/>
            <person name="Gupta B.P."/>
            <person name="Miller R.D."/>
            <person name="Baird S.E."/>
            <person name="Haag E.S."/>
        </authorList>
    </citation>
    <scope>NUCLEOTIDE SEQUENCE [LARGE SCALE GENOMIC DNA]</scope>
    <source>
        <strain evidence="3 4">AF16</strain>
    </source>
</reference>
<proteinExistence type="predicted"/>
<dbReference type="CTD" id="8587326"/>
<accession>A8WMK1</accession>
<dbReference type="InParanoid" id="A8WMK1"/>
<dbReference type="AlphaFoldDB" id="A8WMK1"/>
<dbReference type="Proteomes" id="UP000008549">
    <property type="component" value="Unassembled WGS sequence"/>
</dbReference>
<protein>
    <submittedName>
        <fullName evidence="3">Protein CBG00253</fullName>
    </submittedName>
</protein>